<feature type="compositionally biased region" description="Low complexity" evidence="1">
    <location>
        <begin position="572"/>
        <end position="582"/>
    </location>
</feature>
<feature type="compositionally biased region" description="Polar residues" evidence="1">
    <location>
        <begin position="172"/>
        <end position="181"/>
    </location>
</feature>
<evidence type="ECO:0000256" key="2">
    <source>
        <dbReference type="SAM" id="SignalP"/>
    </source>
</evidence>
<dbReference type="KEGG" id="sesp:BN6_02310"/>
<sequence>MRPSPLRVGLAAAAASAVSLALVTPASAAPSPDALIAEVYGGGGNSGATLTQDFVELANRGSAPVSLAGWSVQYLPASASAASQWQVTPLTGSVEAGKRYLVAEARGAGGTVELPAPDATGSIALSATGGTVALVTATAPLTCKTAADCAADTRVRDLVGYGTSTVVREGTPTGNLANATSAARPALDDTDDNSADFAVGAPTPVNSKGQGPGDVEPEPEPGDKRIRDIQGTTRVSPLLGAKVAGVPGVVTASRATGDRGFWIQDTAPDADPRTSEGVFVYTGNLAPTAEPGDSVLVSGTIAEYRPGGDTAGNANLTLTEITNATVTVLTKGNALPAPIVLTPPDGFIPTAGGGSIEALDLNPAAYGQDYYESLEGMYVQVDDARVVGPTNSFGETWITTKPPRTRPRAAAPTTSATTSPTAAGSRSRPVAPRRRPATWATCGAARPWATSSTRTSAATRWPRSPWAPTRPVASRRRRRTRRALTSCPSSRTTWRTWPRPTTRPSSTAWPRPWCRTWRHRTSWCWRRSRTTTARPTTARWPPMRRSRSSWTRSWPRAARATSGGRSTRRTRPTAASRAATSGWRSCSTRRGCPSWTAPAATRRPRCPW</sequence>
<reference evidence="4 5" key="1">
    <citation type="journal article" date="2012" name="BMC Genomics">
        <title>Complete genome sequence of Saccharothrix espanaensis DSM 44229T and comparison to the other completely sequenced Pseudonocardiaceae.</title>
        <authorList>
            <person name="Strobel T."/>
            <person name="Al-Dilaimi A."/>
            <person name="Blom J."/>
            <person name="Gessner A."/>
            <person name="Kalinowski J."/>
            <person name="Luzhetska M."/>
            <person name="Puhler A."/>
            <person name="Szczepanowski R."/>
            <person name="Bechthold A."/>
            <person name="Ruckert C."/>
        </authorList>
    </citation>
    <scope>NUCLEOTIDE SEQUENCE [LARGE SCALE GENOMIC DNA]</scope>
    <source>
        <strain evidence="5">ATCC 51144 / DSM 44229 / JCM 9112 / NBRC 15066 / NRRL 15764</strain>
    </source>
</reference>
<dbReference type="STRING" id="1179773.BN6_02310"/>
<name>K0JRZ4_SACES</name>
<dbReference type="Proteomes" id="UP000006281">
    <property type="component" value="Chromosome"/>
</dbReference>
<evidence type="ECO:0000313" key="5">
    <source>
        <dbReference type="Proteomes" id="UP000006281"/>
    </source>
</evidence>
<dbReference type="CDD" id="cd04486">
    <property type="entry name" value="YhcR_OBF_like"/>
    <property type="match status" value="1"/>
</dbReference>
<evidence type="ECO:0000259" key="3">
    <source>
        <dbReference type="PROSITE" id="PS51841"/>
    </source>
</evidence>
<feature type="region of interest" description="Disordered" evidence="1">
    <location>
        <begin position="534"/>
        <end position="608"/>
    </location>
</feature>
<feature type="domain" description="LTD" evidence="3">
    <location>
        <begin position="24"/>
        <end position="163"/>
    </location>
</feature>
<evidence type="ECO:0000256" key="1">
    <source>
        <dbReference type="SAM" id="MobiDB-lite"/>
    </source>
</evidence>
<keyword evidence="5" id="KW-1185">Reference proteome</keyword>
<keyword evidence="4" id="KW-0675">Receptor</keyword>
<organism evidence="4 5">
    <name type="scientific">Saccharothrix espanaensis (strain ATCC 51144 / DSM 44229 / JCM 9112 / NBRC 15066 / NRRL 15764)</name>
    <dbReference type="NCBI Taxonomy" id="1179773"/>
    <lineage>
        <taxon>Bacteria</taxon>
        <taxon>Bacillati</taxon>
        <taxon>Actinomycetota</taxon>
        <taxon>Actinomycetes</taxon>
        <taxon>Pseudonocardiales</taxon>
        <taxon>Pseudonocardiaceae</taxon>
        <taxon>Saccharothrix</taxon>
    </lineage>
</organism>
<dbReference type="PROSITE" id="PS51841">
    <property type="entry name" value="LTD"/>
    <property type="match status" value="1"/>
</dbReference>
<dbReference type="AlphaFoldDB" id="K0JRZ4"/>
<feature type="compositionally biased region" description="Low complexity" evidence="1">
    <location>
        <begin position="548"/>
        <end position="565"/>
    </location>
</feature>
<keyword evidence="2" id="KW-0732">Signal</keyword>
<feature type="region of interest" description="Disordered" evidence="1">
    <location>
        <begin position="172"/>
        <end position="226"/>
    </location>
</feature>
<dbReference type="PATRIC" id="fig|1179773.3.peg.234"/>
<feature type="compositionally biased region" description="Low complexity" evidence="1">
    <location>
        <begin position="408"/>
        <end position="430"/>
    </location>
</feature>
<dbReference type="eggNOG" id="COG2374">
    <property type="taxonomic scope" value="Bacteria"/>
</dbReference>
<dbReference type="HOGENOM" id="CLU_448968_0_0_11"/>
<protein>
    <submittedName>
        <fullName evidence="4">G-protein coupled receptor-associated sorting protein 2</fullName>
    </submittedName>
</protein>
<gene>
    <name evidence="4" type="ordered locus">BN6_02310</name>
</gene>
<feature type="compositionally biased region" description="Low complexity" evidence="1">
    <location>
        <begin position="444"/>
        <end position="464"/>
    </location>
</feature>
<feature type="signal peptide" evidence="2">
    <location>
        <begin position="1"/>
        <end position="28"/>
    </location>
</feature>
<feature type="region of interest" description="Disordered" evidence="1">
    <location>
        <begin position="395"/>
        <end position="509"/>
    </location>
</feature>
<feature type="chain" id="PRO_5003833848" evidence="2">
    <location>
        <begin position="29"/>
        <end position="608"/>
    </location>
</feature>
<evidence type="ECO:0000313" key="4">
    <source>
        <dbReference type="EMBL" id="CCH27564.1"/>
    </source>
</evidence>
<dbReference type="InterPro" id="IPR001322">
    <property type="entry name" value="Lamin_tail_dom"/>
</dbReference>
<feature type="compositionally biased region" description="Basic residues" evidence="1">
    <location>
        <begin position="473"/>
        <end position="482"/>
    </location>
</feature>
<dbReference type="PANTHER" id="PTHR42834:SF1">
    <property type="entry name" value="ENDONUCLEASE_EXONUCLEASE_PHOSPHATASE FAMILY PROTEIN (AFU_ORTHOLOGUE AFUA_3G09210)"/>
    <property type="match status" value="1"/>
</dbReference>
<accession>K0JRZ4</accession>
<feature type="compositionally biased region" description="Low complexity" evidence="1">
    <location>
        <begin position="488"/>
        <end position="509"/>
    </location>
</feature>
<proteinExistence type="predicted"/>
<dbReference type="PANTHER" id="PTHR42834">
    <property type="entry name" value="ENDONUCLEASE/EXONUCLEASE/PHOSPHATASE FAMILY PROTEIN (AFU_ORTHOLOGUE AFUA_3G09210)"/>
    <property type="match status" value="1"/>
</dbReference>
<dbReference type="EMBL" id="HE804045">
    <property type="protein sequence ID" value="CCH27564.1"/>
    <property type="molecule type" value="Genomic_DNA"/>
</dbReference>
<dbReference type="Pfam" id="PF00932">
    <property type="entry name" value="LTD"/>
    <property type="match status" value="1"/>
</dbReference>